<gene>
    <name evidence="8" type="ORF">PMAYCL1PPCAC_21902</name>
</gene>
<dbReference type="GO" id="GO:0005763">
    <property type="term" value="C:mitochondrial small ribosomal subunit"/>
    <property type="evidence" value="ECO:0007669"/>
    <property type="project" value="TreeGrafter"/>
</dbReference>
<keyword evidence="3" id="KW-0809">Transit peptide</keyword>
<dbReference type="GO" id="GO:0006412">
    <property type="term" value="P:translation"/>
    <property type="evidence" value="ECO:0007669"/>
    <property type="project" value="InterPro"/>
</dbReference>
<reference evidence="9" key="1">
    <citation type="submission" date="2022-10" db="EMBL/GenBank/DDBJ databases">
        <title>Genome assembly of Pristionchus species.</title>
        <authorList>
            <person name="Yoshida K."/>
            <person name="Sommer R.J."/>
        </authorList>
    </citation>
    <scope>NUCLEOTIDE SEQUENCE [LARGE SCALE GENOMIC DNA]</scope>
    <source>
        <strain evidence="9">RS5460</strain>
    </source>
</reference>
<dbReference type="GO" id="GO:0046872">
    <property type="term" value="F:metal ion binding"/>
    <property type="evidence" value="ECO:0007669"/>
    <property type="project" value="UniProtKB-KW"/>
</dbReference>
<evidence type="ECO:0000256" key="7">
    <source>
        <dbReference type="ARBA" id="ARBA00045681"/>
    </source>
</evidence>
<evidence type="ECO:0008006" key="10">
    <source>
        <dbReference type="Google" id="ProtNLM"/>
    </source>
</evidence>
<dbReference type="PANTHER" id="PTHR13184">
    <property type="entry name" value="37S RIBOSOMAL PROTEIN S22"/>
    <property type="match status" value="1"/>
</dbReference>
<evidence type="ECO:0000256" key="2">
    <source>
        <dbReference type="ARBA" id="ARBA00022723"/>
    </source>
</evidence>
<comment type="function">
    <text evidence="7">Mitochondrial ribosome (mitoribosome) assembly factor. Binds at the interface of the head and body domains of the mitochondrial small ribosomal subunit (mt-SSU), occluding the mRNA channel and preventing compaction of the head domain towards the body. Probable inactive methyltransferase: retains the characteristic folding and ability to bind S-adenosyl-L-methionine, but it probably lost its methyltransferase activity.</text>
</comment>
<dbReference type="Proteomes" id="UP001328107">
    <property type="component" value="Unassembled WGS sequence"/>
</dbReference>
<keyword evidence="9" id="KW-1185">Reference proteome</keyword>
<dbReference type="Pfam" id="PF09243">
    <property type="entry name" value="Rsm22"/>
    <property type="match status" value="1"/>
</dbReference>
<evidence type="ECO:0000256" key="4">
    <source>
        <dbReference type="ARBA" id="ARBA00023004"/>
    </source>
</evidence>
<evidence type="ECO:0000256" key="6">
    <source>
        <dbReference type="ARBA" id="ARBA00023128"/>
    </source>
</evidence>
<keyword evidence="5" id="KW-0411">Iron-sulfur</keyword>
<accession>A0AAN5CW79</accession>
<keyword evidence="4" id="KW-0408">Iron</keyword>
<evidence type="ECO:0000256" key="3">
    <source>
        <dbReference type="ARBA" id="ARBA00022946"/>
    </source>
</evidence>
<comment type="caution">
    <text evidence="8">The sequence shown here is derived from an EMBL/GenBank/DDBJ whole genome shotgun (WGS) entry which is preliminary data.</text>
</comment>
<dbReference type="InterPro" id="IPR052571">
    <property type="entry name" value="Mt_RNA_Methyltransferase"/>
</dbReference>
<feature type="non-terminal residue" evidence="8">
    <location>
        <position position="228"/>
    </location>
</feature>
<proteinExistence type="predicted"/>
<evidence type="ECO:0000313" key="9">
    <source>
        <dbReference type="Proteomes" id="UP001328107"/>
    </source>
</evidence>
<dbReference type="InterPro" id="IPR015324">
    <property type="entry name" value="Ribosomal_Rsm22-like"/>
</dbReference>
<sequence>ALFAALDGGPLRNQAAQLWKKQDSISAYASINKSTEQQTVVDGQADVTSVNMLTGDRMLVQLFAPDEKCHIPRRQFDLPKEAVDGLRRALNKDKIRLQYTADVMAEIINNRRFPPSDEVVNEASEKIMQRMESTTIGDEDENLDEQSRWTQIQLTVENSFKKVHFNWKPLKIASDDAALNYALARLAPNYAEVARVLEELEGVDGGEWTSESVLDFGAGIGGAFWALN</sequence>
<dbReference type="AlphaFoldDB" id="A0AAN5CW79"/>
<name>A0AAN5CW79_9BILA</name>
<evidence type="ECO:0000256" key="5">
    <source>
        <dbReference type="ARBA" id="ARBA00023014"/>
    </source>
</evidence>
<keyword evidence="2" id="KW-0479">Metal-binding</keyword>
<evidence type="ECO:0000256" key="1">
    <source>
        <dbReference type="ARBA" id="ARBA00004173"/>
    </source>
</evidence>
<protein>
    <recommendedName>
        <fullName evidence="10">Methyltransferase</fullName>
    </recommendedName>
</protein>
<comment type="subcellular location">
    <subcellularLocation>
        <location evidence="1">Mitochondrion</location>
    </subcellularLocation>
</comment>
<feature type="non-terminal residue" evidence="8">
    <location>
        <position position="1"/>
    </location>
</feature>
<dbReference type="GO" id="GO:0008168">
    <property type="term" value="F:methyltransferase activity"/>
    <property type="evidence" value="ECO:0007669"/>
    <property type="project" value="InterPro"/>
</dbReference>
<keyword evidence="6" id="KW-0496">Mitochondrion</keyword>
<dbReference type="PANTHER" id="PTHR13184:SF5">
    <property type="entry name" value="METHYLTRANSFERASE-LIKE PROTEIN 17, MITOCHONDRIAL"/>
    <property type="match status" value="1"/>
</dbReference>
<dbReference type="GO" id="GO:0003735">
    <property type="term" value="F:structural constituent of ribosome"/>
    <property type="evidence" value="ECO:0007669"/>
    <property type="project" value="TreeGrafter"/>
</dbReference>
<dbReference type="GO" id="GO:0051536">
    <property type="term" value="F:iron-sulfur cluster binding"/>
    <property type="evidence" value="ECO:0007669"/>
    <property type="project" value="UniProtKB-KW"/>
</dbReference>
<organism evidence="8 9">
    <name type="scientific">Pristionchus mayeri</name>
    <dbReference type="NCBI Taxonomy" id="1317129"/>
    <lineage>
        <taxon>Eukaryota</taxon>
        <taxon>Metazoa</taxon>
        <taxon>Ecdysozoa</taxon>
        <taxon>Nematoda</taxon>
        <taxon>Chromadorea</taxon>
        <taxon>Rhabditida</taxon>
        <taxon>Rhabditina</taxon>
        <taxon>Diplogasteromorpha</taxon>
        <taxon>Diplogasteroidea</taxon>
        <taxon>Neodiplogasteridae</taxon>
        <taxon>Pristionchus</taxon>
    </lineage>
</organism>
<dbReference type="EMBL" id="BTRK01000005">
    <property type="protein sequence ID" value="GMR51707.1"/>
    <property type="molecule type" value="Genomic_DNA"/>
</dbReference>
<evidence type="ECO:0000313" key="8">
    <source>
        <dbReference type="EMBL" id="GMR51707.1"/>
    </source>
</evidence>